<organism evidence="2 3">
    <name type="scientific">Agaribacter marinus</name>
    <dbReference type="NCBI Taxonomy" id="1431249"/>
    <lineage>
        <taxon>Bacteria</taxon>
        <taxon>Pseudomonadati</taxon>
        <taxon>Pseudomonadota</taxon>
        <taxon>Gammaproteobacteria</taxon>
        <taxon>Alteromonadales</taxon>
        <taxon>Alteromonadaceae</taxon>
        <taxon>Agaribacter</taxon>
    </lineage>
</organism>
<dbReference type="Proteomes" id="UP001156601">
    <property type="component" value="Unassembled WGS sequence"/>
</dbReference>
<evidence type="ECO:0000313" key="2">
    <source>
        <dbReference type="EMBL" id="GLR72561.1"/>
    </source>
</evidence>
<reference evidence="2" key="2">
    <citation type="submission" date="2023-01" db="EMBL/GenBank/DDBJ databases">
        <title>Draft genome sequence of Agaribacter marinus strain NBRC 110023.</title>
        <authorList>
            <person name="Sun Q."/>
            <person name="Mori K."/>
        </authorList>
    </citation>
    <scope>NUCLEOTIDE SEQUENCE</scope>
    <source>
        <strain evidence="2">NBRC 110023</strain>
    </source>
</reference>
<dbReference type="InterPro" id="IPR033469">
    <property type="entry name" value="CYTH-like_dom_sf"/>
</dbReference>
<accession>A0AA37SZZ1</accession>
<dbReference type="AlphaFoldDB" id="A0AA37SZZ1"/>
<dbReference type="SMART" id="SM01118">
    <property type="entry name" value="CYTH"/>
    <property type="match status" value="1"/>
</dbReference>
<dbReference type="GO" id="GO:0050355">
    <property type="term" value="F:inorganic triphosphate phosphatase activity"/>
    <property type="evidence" value="ECO:0007669"/>
    <property type="project" value="InterPro"/>
</dbReference>
<comment type="caution">
    <text evidence="2">The sequence shown here is derived from an EMBL/GenBank/DDBJ whole genome shotgun (WGS) entry which is preliminary data.</text>
</comment>
<dbReference type="RefSeq" id="WP_284218974.1">
    <property type="nucleotide sequence ID" value="NZ_BSOT01000011.1"/>
</dbReference>
<dbReference type="GO" id="GO:0046872">
    <property type="term" value="F:metal ion binding"/>
    <property type="evidence" value="ECO:0007669"/>
    <property type="project" value="TreeGrafter"/>
</dbReference>
<protein>
    <submittedName>
        <fullName evidence="2">Inorganic triphosphatase</fullName>
    </submittedName>
</protein>
<sequence>MEVELKLAVDGDALALLKEKVLPSIEGEISGKEKEVFNDYFDTPDFVLRRRKIGFRVRTQNGRYEQTIKTQGQVHGGLHQRPEYNIDLEKPYPDITKFPSDIWADDLHVEEINQSIQKVFTTHFRRYEFDIQLANGRVELVYDVGEVRTDKDSVAINEIELELKDGKPIILFELAEILTTHLPVRLSNTTKAARGYRLVKGQFPAVKRLPKFLSLHIEDTTEQGLCKAITCALDHWQYHLSIFVNTGELKALTEIRESMSLLLQGVSLYLPVLQSDDLLKLHRQLLLLTQKWKWQDDLQSIGRLRSKKGAFSRRIPKHSDILNYLQGRKESLLSAYDPMARLLSKESIELQLFASKILVEKPWQEQNSGADIPVRKHANGWLSQTWQTVMQSLPNTGTMDDGKYLALEVLLKQSLTNGFLLGDLFTESRGTFRAPWLDLQQGIGELKAIAFMRDALSDLDIDDPAEFSQWLDEKSTALLTVMERSRQVAMQAETYW</sequence>
<dbReference type="PROSITE" id="PS51707">
    <property type="entry name" value="CYTH"/>
    <property type="match status" value="1"/>
</dbReference>
<reference evidence="2" key="1">
    <citation type="journal article" date="2014" name="Int. J. Syst. Evol. Microbiol.">
        <title>Complete genome sequence of Corynebacterium casei LMG S-19264T (=DSM 44701T), isolated from a smear-ripened cheese.</title>
        <authorList>
            <consortium name="US DOE Joint Genome Institute (JGI-PGF)"/>
            <person name="Walter F."/>
            <person name="Albersmeier A."/>
            <person name="Kalinowski J."/>
            <person name="Ruckert C."/>
        </authorList>
    </citation>
    <scope>NUCLEOTIDE SEQUENCE</scope>
    <source>
        <strain evidence="2">NBRC 110023</strain>
    </source>
</reference>
<gene>
    <name evidence="2" type="ORF">GCM10007852_34690</name>
</gene>
<dbReference type="InterPro" id="IPR039013">
    <property type="entry name" value="YgiF"/>
</dbReference>
<keyword evidence="3" id="KW-1185">Reference proteome</keyword>
<name>A0AA37SZZ1_9ALTE</name>
<dbReference type="Gene3D" id="2.40.320.10">
    <property type="entry name" value="Hypothetical Protein Pfu-838710-001"/>
    <property type="match status" value="1"/>
</dbReference>
<proteinExistence type="predicted"/>
<evidence type="ECO:0000313" key="3">
    <source>
        <dbReference type="Proteomes" id="UP001156601"/>
    </source>
</evidence>
<dbReference type="EMBL" id="BSOT01000011">
    <property type="protein sequence ID" value="GLR72561.1"/>
    <property type="molecule type" value="Genomic_DNA"/>
</dbReference>
<dbReference type="PANTHER" id="PTHR39569">
    <property type="entry name" value="INORGANIC TRIPHOSPHATASE"/>
    <property type="match status" value="1"/>
</dbReference>
<dbReference type="CDD" id="cd07756">
    <property type="entry name" value="CYTH-like_Pase_CHAD"/>
    <property type="match status" value="1"/>
</dbReference>
<dbReference type="PANTHER" id="PTHR39569:SF1">
    <property type="entry name" value="INORGANIC TRIPHOSPHATASE"/>
    <property type="match status" value="1"/>
</dbReference>
<dbReference type="InterPro" id="IPR023577">
    <property type="entry name" value="CYTH_domain"/>
</dbReference>
<dbReference type="SUPFAM" id="SSF55154">
    <property type="entry name" value="CYTH-like phosphatases"/>
    <property type="match status" value="1"/>
</dbReference>
<evidence type="ECO:0000259" key="1">
    <source>
        <dbReference type="PROSITE" id="PS51707"/>
    </source>
</evidence>
<feature type="domain" description="CYTH" evidence="1">
    <location>
        <begin position="1"/>
        <end position="202"/>
    </location>
</feature>
<dbReference type="Pfam" id="PF01928">
    <property type="entry name" value="CYTH"/>
    <property type="match status" value="1"/>
</dbReference>